<dbReference type="InterPro" id="IPR050093">
    <property type="entry name" value="ABC_SmlMolc_Importer"/>
</dbReference>
<evidence type="ECO:0000256" key="2">
    <source>
        <dbReference type="ARBA" id="ARBA00022741"/>
    </source>
</evidence>
<dbReference type="EMBL" id="CAADRM010000133">
    <property type="protein sequence ID" value="VFU17553.1"/>
    <property type="molecule type" value="Genomic_DNA"/>
</dbReference>
<dbReference type="Pfam" id="PF00005">
    <property type="entry name" value="ABC_tran"/>
    <property type="match status" value="1"/>
</dbReference>
<dbReference type="PANTHER" id="PTHR42781">
    <property type="entry name" value="SPERMIDINE/PUTRESCINE IMPORT ATP-BINDING PROTEIN POTA"/>
    <property type="match status" value="1"/>
</dbReference>
<dbReference type="GO" id="GO:0043190">
    <property type="term" value="C:ATP-binding cassette (ABC) transporter complex"/>
    <property type="evidence" value="ECO:0007669"/>
    <property type="project" value="InterPro"/>
</dbReference>
<proteinExistence type="predicted"/>
<keyword evidence="2" id="KW-0547">Nucleotide-binding</keyword>
<feature type="domain" description="ABC transporter" evidence="4">
    <location>
        <begin position="4"/>
        <end position="234"/>
    </location>
</feature>
<reference evidence="5" key="1">
    <citation type="submission" date="2019-03" db="EMBL/GenBank/DDBJ databases">
        <authorList>
            <person name="Hao L."/>
        </authorList>
    </citation>
    <scope>NUCLEOTIDE SEQUENCE</scope>
</reference>
<evidence type="ECO:0000256" key="1">
    <source>
        <dbReference type="ARBA" id="ARBA00022448"/>
    </source>
</evidence>
<gene>
    <name evidence="5" type="primary">fbpC</name>
    <name evidence="5" type="ORF">SCFA_670002</name>
</gene>
<dbReference type="InterPro" id="IPR003439">
    <property type="entry name" value="ABC_transporter-like_ATP-bd"/>
</dbReference>
<keyword evidence="1" id="KW-0813">Transport</keyword>
<dbReference type="InterPro" id="IPR003593">
    <property type="entry name" value="AAA+_ATPase"/>
</dbReference>
<keyword evidence="3 5" id="KW-0067">ATP-binding</keyword>
<evidence type="ECO:0000259" key="4">
    <source>
        <dbReference type="PROSITE" id="PS50893"/>
    </source>
</evidence>
<keyword evidence="5" id="KW-0378">Hydrolase</keyword>
<dbReference type="Gene3D" id="3.40.50.300">
    <property type="entry name" value="P-loop containing nucleotide triphosphate hydrolases"/>
    <property type="match status" value="1"/>
</dbReference>
<dbReference type="InterPro" id="IPR017871">
    <property type="entry name" value="ABC_transporter-like_CS"/>
</dbReference>
<dbReference type="GO" id="GO:0022857">
    <property type="term" value="F:transmembrane transporter activity"/>
    <property type="evidence" value="ECO:0007669"/>
    <property type="project" value="InterPro"/>
</dbReference>
<evidence type="ECO:0000256" key="3">
    <source>
        <dbReference type="ARBA" id="ARBA00022840"/>
    </source>
</evidence>
<dbReference type="FunFam" id="3.40.50.300:FF:000425">
    <property type="entry name" value="Probable ABC transporter, ATP-binding subunit"/>
    <property type="match status" value="1"/>
</dbReference>
<dbReference type="EC" id="3.6.3.30" evidence="5"/>
<name>A0A485M3T0_9ZZZZ</name>
<evidence type="ECO:0000313" key="5">
    <source>
        <dbReference type="EMBL" id="VFU17553.1"/>
    </source>
</evidence>
<dbReference type="GO" id="GO:0016887">
    <property type="term" value="F:ATP hydrolysis activity"/>
    <property type="evidence" value="ECO:0007669"/>
    <property type="project" value="InterPro"/>
</dbReference>
<sequence>MAFLQIKDVFKTFGNTPVLRGVSLAMEETQILCILGPSGSGKTTLLRIIAGLEHPDQGSVLFKGRDLRNTRPHLRRFGMMFQEYALFPHLDVSGNIAFGLHMLGLPRSEIEKRTGEMLSLVGLQGLSRRSVSELSGGERQRVALARSLAPYPRLLLLDEPLGSLDRVLREKLLLDLREILRRIGMTTIVVTHDQAEAFAIADTVAVMFRGKISQMDAPESLYRHPANPEIARFLGLNNLVQGRVKNESSIATPLGLMHVPAHGHERDEEVTVLIRPDAAVILPSDEPAPPDANVIEGIAHDCLFKGRSYHVEFRTSLKQALFFDLPQNTPAPASGDRVRLLLSPDAITVLPGRIDQ</sequence>
<dbReference type="SMART" id="SM00382">
    <property type="entry name" value="AAA"/>
    <property type="match status" value="1"/>
</dbReference>
<dbReference type="SUPFAM" id="SSF50331">
    <property type="entry name" value="MOP-like"/>
    <property type="match status" value="1"/>
</dbReference>
<dbReference type="GO" id="GO:0005524">
    <property type="term" value="F:ATP binding"/>
    <property type="evidence" value="ECO:0007669"/>
    <property type="project" value="UniProtKB-KW"/>
</dbReference>
<accession>A0A485M3T0</accession>
<dbReference type="PROSITE" id="PS50893">
    <property type="entry name" value="ABC_TRANSPORTER_2"/>
    <property type="match status" value="1"/>
</dbReference>
<dbReference type="SUPFAM" id="SSF52540">
    <property type="entry name" value="P-loop containing nucleoside triphosphate hydrolases"/>
    <property type="match status" value="1"/>
</dbReference>
<dbReference type="AlphaFoldDB" id="A0A485M3T0"/>
<organism evidence="5">
    <name type="scientific">anaerobic digester metagenome</name>
    <dbReference type="NCBI Taxonomy" id="1263854"/>
    <lineage>
        <taxon>unclassified sequences</taxon>
        <taxon>metagenomes</taxon>
        <taxon>ecological metagenomes</taxon>
    </lineage>
</organism>
<dbReference type="InterPro" id="IPR008995">
    <property type="entry name" value="Mo/tungstate-bd_C_term_dom"/>
</dbReference>
<dbReference type="PANTHER" id="PTHR42781:SF4">
    <property type="entry name" value="SPERMIDINE_PUTRESCINE IMPORT ATP-BINDING PROTEIN POTA"/>
    <property type="match status" value="1"/>
</dbReference>
<dbReference type="InterPro" id="IPR013611">
    <property type="entry name" value="Transp-assoc_OB_typ2"/>
</dbReference>
<dbReference type="PROSITE" id="PS00211">
    <property type="entry name" value="ABC_TRANSPORTER_1"/>
    <property type="match status" value="1"/>
</dbReference>
<dbReference type="Pfam" id="PF08402">
    <property type="entry name" value="TOBE_2"/>
    <property type="match status" value="1"/>
</dbReference>
<protein>
    <submittedName>
        <fullName evidence="5">Fe(3+) ions import ATP-binding protein FbpC</fullName>
        <ecNumber evidence="5">3.6.3.30</ecNumber>
    </submittedName>
</protein>
<dbReference type="InterPro" id="IPR027417">
    <property type="entry name" value="P-loop_NTPase"/>
</dbReference>